<dbReference type="CDD" id="cd06587">
    <property type="entry name" value="VOC"/>
    <property type="match status" value="1"/>
</dbReference>
<comment type="caution">
    <text evidence="2">The sequence shown here is derived from an EMBL/GenBank/DDBJ whole genome shotgun (WGS) entry which is preliminary data.</text>
</comment>
<dbReference type="Proteomes" id="UP001635816">
    <property type="component" value="Unassembled WGS sequence"/>
</dbReference>
<sequence>MVNRWSGVTIDCADPVRMSAFWAALLGIPASSEHGDDPNWATVGSRSGPFPRLTFQRVPEPKATKVRIHLDVQVDDVAAGREQVETLGGRWAGIRNDYDEGVVLVMLDPEGHEFCLVQYFEDRAATCG</sequence>
<dbReference type="InterPro" id="IPR029068">
    <property type="entry name" value="Glyas_Bleomycin-R_OHBP_Dase"/>
</dbReference>
<dbReference type="EMBL" id="JBKBDD010000009">
    <property type="protein sequence ID" value="MFN6546232.1"/>
    <property type="molecule type" value="Genomic_DNA"/>
</dbReference>
<dbReference type="SUPFAM" id="SSF54593">
    <property type="entry name" value="Glyoxalase/Bleomycin resistance protein/Dihydroxybiphenyl dioxygenase"/>
    <property type="match status" value="1"/>
</dbReference>
<dbReference type="InterPro" id="IPR041581">
    <property type="entry name" value="Glyoxalase_6"/>
</dbReference>
<name>A0ABW9LE97_9MYCO</name>
<evidence type="ECO:0000259" key="1">
    <source>
        <dbReference type="PROSITE" id="PS51819"/>
    </source>
</evidence>
<evidence type="ECO:0000313" key="3">
    <source>
        <dbReference type="Proteomes" id="UP001635816"/>
    </source>
</evidence>
<reference evidence="2 3" key="1">
    <citation type="submission" date="2024-12" db="EMBL/GenBank/DDBJ databases">
        <title>The coexistence of Mycolicibacterium septicum and Mycolicibacterium nivoides in clinical samples.</title>
        <authorList>
            <person name="Wang C."/>
            <person name="Feng Y."/>
            <person name="Zong Z."/>
        </authorList>
    </citation>
    <scope>NUCLEOTIDE SEQUENCE [LARGE SCALE GENOMIC DNA]</scope>
    <source>
        <strain evidence="2 3">120309</strain>
    </source>
</reference>
<dbReference type="PANTHER" id="PTHR35908">
    <property type="entry name" value="HYPOTHETICAL FUSION PROTEIN"/>
    <property type="match status" value="1"/>
</dbReference>
<protein>
    <submittedName>
        <fullName evidence="2">VOC family protein</fullName>
    </submittedName>
</protein>
<dbReference type="Gene3D" id="3.10.180.10">
    <property type="entry name" value="2,3-Dihydroxybiphenyl 1,2-Dioxygenase, domain 1"/>
    <property type="match status" value="1"/>
</dbReference>
<dbReference type="RefSeq" id="WP_409544496.1">
    <property type="nucleotide sequence ID" value="NZ_JBKBDD010000009.1"/>
</dbReference>
<accession>A0ABW9LE97</accession>
<gene>
    <name evidence="2" type="ORF">ACK4CT_23855</name>
</gene>
<dbReference type="InterPro" id="IPR037523">
    <property type="entry name" value="VOC_core"/>
</dbReference>
<dbReference type="PROSITE" id="PS51819">
    <property type="entry name" value="VOC"/>
    <property type="match status" value="1"/>
</dbReference>
<feature type="domain" description="VOC" evidence="1">
    <location>
        <begin position="4"/>
        <end position="119"/>
    </location>
</feature>
<dbReference type="PANTHER" id="PTHR35908:SF1">
    <property type="entry name" value="CONSERVED PROTEIN"/>
    <property type="match status" value="1"/>
</dbReference>
<keyword evidence="3" id="KW-1185">Reference proteome</keyword>
<proteinExistence type="predicted"/>
<dbReference type="Pfam" id="PF18029">
    <property type="entry name" value="Glyoxalase_6"/>
    <property type="match status" value="1"/>
</dbReference>
<organism evidence="2 3">
    <name type="scientific">Mycolicibacterium nivoides</name>
    <dbReference type="NCBI Taxonomy" id="2487344"/>
    <lineage>
        <taxon>Bacteria</taxon>
        <taxon>Bacillati</taxon>
        <taxon>Actinomycetota</taxon>
        <taxon>Actinomycetes</taxon>
        <taxon>Mycobacteriales</taxon>
        <taxon>Mycobacteriaceae</taxon>
        <taxon>Mycolicibacterium</taxon>
    </lineage>
</organism>
<evidence type="ECO:0000313" key="2">
    <source>
        <dbReference type="EMBL" id="MFN6546232.1"/>
    </source>
</evidence>